<accession>A0A482XCU9</accession>
<gene>
    <name evidence="1" type="ORF">LSTR_LSTR001621</name>
</gene>
<proteinExistence type="predicted"/>
<dbReference type="InParanoid" id="A0A482XCU9"/>
<dbReference type="GO" id="GO:0036158">
    <property type="term" value="P:outer dynein arm assembly"/>
    <property type="evidence" value="ECO:0007669"/>
    <property type="project" value="InterPro"/>
</dbReference>
<dbReference type="GO" id="GO:0035253">
    <property type="term" value="C:ciliary rootlet"/>
    <property type="evidence" value="ECO:0007669"/>
    <property type="project" value="TreeGrafter"/>
</dbReference>
<dbReference type="GO" id="GO:0097542">
    <property type="term" value="C:ciliary tip"/>
    <property type="evidence" value="ECO:0007669"/>
    <property type="project" value="TreeGrafter"/>
</dbReference>
<evidence type="ECO:0000313" key="1">
    <source>
        <dbReference type="EMBL" id="RZF43360.1"/>
    </source>
</evidence>
<dbReference type="PANTHER" id="PTHR46518:SF1">
    <property type="entry name" value="OUTER DYNEIN ARM-DOCKING COMPLEX SUBUNIT 3"/>
    <property type="match status" value="1"/>
</dbReference>
<dbReference type="GO" id="GO:0003341">
    <property type="term" value="P:cilium movement"/>
    <property type="evidence" value="ECO:0007669"/>
    <property type="project" value="InterPro"/>
</dbReference>
<keyword evidence="2" id="KW-1185">Reference proteome</keyword>
<sequence>MHKTYENKLPTSDKLAQLQNALKLEERTAKQSRLEAIRTKKGNVKYIRKLEQDIIGNREKLKVFIHGDKEGRRDAFKQNKFYQLAYQNVPSKDAVEHIKQRIFTTRKECDKLGYERSKLEKILSNLKFQLQELKKPEKFISATHDEQEILNKIQSMLKKQNTARVVNDSYEQLLNMLEKESLRFDKTLKSMETDRVTQAKCIVRATETGQEASHKLADLHDSYKLEERKLRRFMKRMDLATRNLKLELEAITNSCREFGQADSLILYDDEEEYNKDSIVPDNLKEELIELEQHLLRLKDITEVLTIDDIYPRMKLQNESRTALLEVIEQQDSLGDKLLEQHKELFALLEQLEQTIVPSTESFKIEQEKLIEQTNQMIEDKKHAEKDREYIGAYVSDIRMGLITLNRKLDRVDRLSRYETELNKLESPCVSETNETLLSSTTDPLSILENVNTKLLMLVNRYKLIDVPLTNAQYLKGKKKLEQQVIQTNATEVVEDVYEHAMSEILKELVSIEDPSVPSRADIKKQSARIVRLLGSEE</sequence>
<dbReference type="Proteomes" id="UP000291343">
    <property type="component" value="Unassembled WGS sequence"/>
</dbReference>
<dbReference type="SMR" id="A0A482XCU9"/>
<reference evidence="1 2" key="1">
    <citation type="journal article" date="2017" name="Gigascience">
        <title>Genome sequence of the small brown planthopper, Laodelphax striatellus.</title>
        <authorList>
            <person name="Zhu J."/>
            <person name="Jiang F."/>
            <person name="Wang X."/>
            <person name="Yang P."/>
            <person name="Bao Y."/>
            <person name="Zhao W."/>
            <person name="Wang W."/>
            <person name="Lu H."/>
            <person name="Wang Q."/>
            <person name="Cui N."/>
            <person name="Li J."/>
            <person name="Chen X."/>
            <person name="Luo L."/>
            <person name="Yu J."/>
            <person name="Kang L."/>
            <person name="Cui F."/>
        </authorList>
    </citation>
    <scope>NUCLEOTIDE SEQUENCE [LARGE SCALE GENOMIC DNA]</scope>
    <source>
        <strain evidence="1">Lst14</strain>
    </source>
</reference>
<dbReference type="InterPro" id="IPR033192">
    <property type="entry name" value="ODAD3"/>
</dbReference>
<evidence type="ECO:0000313" key="2">
    <source>
        <dbReference type="Proteomes" id="UP000291343"/>
    </source>
</evidence>
<protein>
    <submittedName>
        <fullName evidence="1">Uncharacterized protein</fullName>
    </submittedName>
</protein>
<dbReference type="GO" id="GO:0036064">
    <property type="term" value="C:ciliary basal body"/>
    <property type="evidence" value="ECO:0007669"/>
    <property type="project" value="TreeGrafter"/>
</dbReference>
<dbReference type="PANTHER" id="PTHR46518">
    <property type="entry name" value="COILED-COIL DOMAIN-CONTAINING PROTEIN 151"/>
    <property type="match status" value="1"/>
</dbReference>
<name>A0A482XCU9_LAOST</name>
<comment type="caution">
    <text evidence="1">The sequence shown here is derived from an EMBL/GenBank/DDBJ whole genome shotgun (WGS) entry which is preliminary data.</text>
</comment>
<dbReference type="EMBL" id="QKKF02012754">
    <property type="protein sequence ID" value="RZF43360.1"/>
    <property type="molecule type" value="Genomic_DNA"/>
</dbReference>
<dbReference type="OrthoDB" id="7447178at2759"/>
<dbReference type="AlphaFoldDB" id="A0A482XCU9"/>
<organism evidence="1 2">
    <name type="scientific">Laodelphax striatellus</name>
    <name type="common">Small brown planthopper</name>
    <name type="synonym">Delphax striatella</name>
    <dbReference type="NCBI Taxonomy" id="195883"/>
    <lineage>
        <taxon>Eukaryota</taxon>
        <taxon>Metazoa</taxon>
        <taxon>Ecdysozoa</taxon>
        <taxon>Arthropoda</taxon>
        <taxon>Hexapoda</taxon>
        <taxon>Insecta</taxon>
        <taxon>Pterygota</taxon>
        <taxon>Neoptera</taxon>
        <taxon>Paraneoptera</taxon>
        <taxon>Hemiptera</taxon>
        <taxon>Auchenorrhyncha</taxon>
        <taxon>Fulgoroidea</taxon>
        <taxon>Delphacidae</taxon>
        <taxon>Criomorphinae</taxon>
        <taxon>Laodelphax</taxon>
    </lineage>
</organism>